<evidence type="ECO:0000256" key="1">
    <source>
        <dbReference type="SAM" id="MobiDB-lite"/>
    </source>
</evidence>
<keyword evidence="4" id="KW-1185">Reference proteome</keyword>
<organism evidence="3 4">
    <name type="scientific">Armillaria gallica</name>
    <name type="common">Bulbous honey fungus</name>
    <name type="synonym">Armillaria bulbosa</name>
    <dbReference type="NCBI Taxonomy" id="47427"/>
    <lineage>
        <taxon>Eukaryota</taxon>
        <taxon>Fungi</taxon>
        <taxon>Dikarya</taxon>
        <taxon>Basidiomycota</taxon>
        <taxon>Agaricomycotina</taxon>
        <taxon>Agaricomycetes</taxon>
        <taxon>Agaricomycetidae</taxon>
        <taxon>Agaricales</taxon>
        <taxon>Marasmiineae</taxon>
        <taxon>Physalacriaceae</taxon>
        <taxon>Armillaria</taxon>
    </lineage>
</organism>
<gene>
    <name evidence="3" type="ORF">ARMGADRAFT_1137973</name>
</gene>
<keyword evidence="2" id="KW-0472">Membrane</keyword>
<evidence type="ECO:0000256" key="2">
    <source>
        <dbReference type="SAM" id="Phobius"/>
    </source>
</evidence>
<dbReference type="InParanoid" id="A0A2H3CIS0"/>
<evidence type="ECO:0000313" key="3">
    <source>
        <dbReference type="EMBL" id="PBK82981.1"/>
    </source>
</evidence>
<name>A0A2H3CIS0_ARMGA</name>
<dbReference type="EMBL" id="KZ293711">
    <property type="protein sequence ID" value="PBK82981.1"/>
    <property type="molecule type" value="Genomic_DNA"/>
</dbReference>
<feature type="transmembrane region" description="Helical" evidence="2">
    <location>
        <begin position="154"/>
        <end position="173"/>
    </location>
</feature>
<dbReference type="OMA" id="FARRWIF"/>
<feature type="transmembrane region" description="Helical" evidence="2">
    <location>
        <begin position="231"/>
        <end position="247"/>
    </location>
</feature>
<feature type="region of interest" description="Disordered" evidence="1">
    <location>
        <begin position="1"/>
        <end position="33"/>
    </location>
</feature>
<feature type="compositionally biased region" description="Basic and acidic residues" evidence="1">
    <location>
        <begin position="1"/>
        <end position="10"/>
    </location>
</feature>
<feature type="transmembrane region" description="Helical" evidence="2">
    <location>
        <begin position="253"/>
        <end position="273"/>
    </location>
</feature>
<dbReference type="STRING" id="47427.A0A2H3CIS0"/>
<dbReference type="Proteomes" id="UP000217790">
    <property type="component" value="Unassembled WGS sequence"/>
</dbReference>
<dbReference type="AlphaFoldDB" id="A0A2H3CIS0"/>
<feature type="transmembrane region" description="Helical" evidence="2">
    <location>
        <begin position="199"/>
        <end position="219"/>
    </location>
</feature>
<keyword evidence="2" id="KW-0812">Transmembrane</keyword>
<accession>A0A2H3CIS0</accession>
<sequence length="856" mass="95368">MAGQDLKGRMVLETSKTSNPRCKMGSSTTKTTKTVPCPGLCSSATRDIQECEKQRRHRHTKLNISTPSSMTTNEFQGRRNAVRDQYSRVPKQRHRFDRVKLAVDMKSESKHVMMEEQGQETAQFLSSQVSQKDPPKSWLLSPTSKAARVGKTPLIIISLVIAAAATATLHHIYLSFLRGREVQQQFWIKNSSNALSTSIQWLCAGSVSQSLAQIIWVFICRRNLTVIQINHLFGLPGPFSIIGLTVSSQTFKIIPVIIMALAVQGFALVSILAPNSLEIGSALPINDTLHVPTIFFDQSYQGTGWNPEFGGYQNCAVKTSAAWQRILGRSFQSNELITWKPPEGCQNGCNYTIEYPAPALRCSDISQEEILGNSNDTQASSDPTQPIAQLPYALLAEQVYAANYYLNYSEASIAMAWRTQDDALSNDAFSNATVGGARCSLYNTTQRAVVSFFNSTATIRPNIISYNEAFKDFSIGESGCDMLSSDNVNTTLLAYYANYYAIAGWLFPQLAGGIIFYAEGILAGPNVTTGIATSDIFSLNEFTGQFSPRTPDVRRSLEQLLVNLTVALIASSMNTTEVSASVEQDKLVWEYDAQRLWIIYGTALAFTAVSGAIGLACILKDGDNGSLSFMDILRATRNPELDELYGEDMDNTTRAQSVLQYNVPRAYGPNIFGIFTLTQKHFYHRNHEYLTNTVLQLHVSSSPAIIVNSVNPGVCFLGLRTDEAKSHTRKKENIENYDNIRMRRYRDRSFRTAPTRIKPVLYVLMHRVLWACGNISSKTSPFPRNISSYSMAFQEKVFPATAIPGCYDIMKTLHYLISNPGLSTGNGIIIYFARRWIFMIRRLERIEAPCFNYATT</sequence>
<protein>
    <submittedName>
        <fullName evidence="3">Uncharacterized protein</fullName>
    </submittedName>
</protein>
<proteinExistence type="predicted"/>
<evidence type="ECO:0000313" key="4">
    <source>
        <dbReference type="Proteomes" id="UP000217790"/>
    </source>
</evidence>
<dbReference type="OrthoDB" id="2965932at2759"/>
<feature type="transmembrane region" description="Helical" evidence="2">
    <location>
        <begin position="596"/>
        <end position="619"/>
    </location>
</feature>
<reference evidence="4" key="1">
    <citation type="journal article" date="2017" name="Nat. Ecol. Evol.">
        <title>Genome expansion and lineage-specific genetic innovations in the forest pathogenic fungi Armillaria.</title>
        <authorList>
            <person name="Sipos G."/>
            <person name="Prasanna A.N."/>
            <person name="Walter M.C."/>
            <person name="O'Connor E."/>
            <person name="Balint B."/>
            <person name="Krizsan K."/>
            <person name="Kiss B."/>
            <person name="Hess J."/>
            <person name="Varga T."/>
            <person name="Slot J."/>
            <person name="Riley R."/>
            <person name="Boka B."/>
            <person name="Rigling D."/>
            <person name="Barry K."/>
            <person name="Lee J."/>
            <person name="Mihaltcheva S."/>
            <person name="LaButti K."/>
            <person name="Lipzen A."/>
            <person name="Waldron R."/>
            <person name="Moloney N.M."/>
            <person name="Sperisen C."/>
            <person name="Kredics L."/>
            <person name="Vagvoelgyi C."/>
            <person name="Patrignani A."/>
            <person name="Fitzpatrick D."/>
            <person name="Nagy I."/>
            <person name="Doyle S."/>
            <person name="Anderson J.B."/>
            <person name="Grigoriev I.V."/>
            <person name="Gueldener U."/>
            <person name="Muensterkoetter M."/>
            <person name="Nagy L.G."/>
        </authorList>
    </citation>
    <scope>NUCLEOTIDE SEQUENCE [LARGE SCALE GENOMIC DNA]</scope>
    <source>
        <strain evidence="4">Ar21-2</strain>
    </source>
</reference>
<keyword evidence="2" id="KW-1133">Transmembrane helix</keyword>